<reference evidence="1" key="1">
    <citation type="submission" date="2015-06" db="EMBL/GenBank/DDBJ databases">
        <authorList>
            <person name="Joergensen T."/>
        </authorList>
    </citation>
    <scope>NUCLEOTIDE SEQUENCE</scope>
    <source>
        <plasmid evidence="1">pRGRH1789</plasmid>
    </source>
</reference>
<evidence type="ECO:0000313" key="1">
    <source>
        <dbReference type="EMBL" id="CRY97905.1"/>
    </source>
</evidence>
<geneLocation type="plasmid" evidence="1">
    <name>pRGRH1789</name>
</geneLocation>
<accession>A0A0H5Q942</accession>
<protein>
    <submittedName>
        <fullName evidence="1">Uncharacterized protein</fullName>
    </submittedName>
</protein>
<proteinExistence type="predicted"/>
<dbReference type="EMBL" id="LN854288">
    <property type="protein sequence ID" value="CRY97905.1"/>
    <property type="molecule type" value="Genomic_DNA"/>
</dbReference>
<reference evidence="1" key="2">
    <citation type="submission" date="2015-07" db="EMBL/GenBank/DDBJ databases">
        <title>Plasmids, circular viruses and viroids from rat gut.</title>
        <authorList>
            <person name="Jorgensen T.J."/>
            <person name="Hansen M.A."/>
            <person name="Xu Z."/>
            <person name="Tabak M.A."/>
            <person name="Sorensen S.J."/>
            <person name="Hansen L.H."/>
        </authorList>
    </citation>
    <scope>NUCLEOTIDE SEQUENCE</scope>
    <source>
        <plasmid evidence="1">pRGRH1789</plasmid>
    </source>
</reference>
<organism evidence="1">
    <name type="scientific">uncultured prokaryote</name>
    <dbReference type="NCBI Taxonomy" id="198431"/>
    <lineage>
        <taxon>unclassified sequences</taxon>
        <taxon>environmental samples</taxon>
    </lineage>
</organism>
<dbReference type="AlphaFoldDB" id="A0A0H5Q942"/>
<name>A0A0H5Q942_9ZZZZ</name>
<sequence>MSTGNIKVIRGKMVHIVLTPAQVRTACEALQWAATECVGRSAAAERRGTVYARLPRCVSDPDVGALIAADSYAADARRFDALLWDIARAAQAAEQDGGRC</sequence>
<keyword evidence="1" id="KW-0614">Plasmid</keyword>